<evidence type="ECO:0000313" key="2">
    <source>
        <dbReference type="EMBL" id="CAB0019227.1"/>
    </source>
</evidence>
<name>A0A6H5HMX8_9HEMI</name>
<gene>
    <name evidence="1" type="ORF">NTEN_LOCUS22929</name>
    <name evidence="2" type="ORF">NTEN_LOCUS22939</name>
</gene>
<sequence>MVTYLPHGSWSSSFLSECRPRTQGDFFTSIFTKTSDKYPEIRCHRADVGQCSEEVRPDSGVSNAESNVLTVLTVSRWNFPELFSASSVLESTEYLSHITDIYSDGIRL</sequence>
<dbReference type="Proteomes" id="UP000479000">
    <property type="component" value="Unassembled WGS sequence"/>
</dbReference>
<protein>
    <submittedName>
        <fullName evidence="1">Uncharacterized protein</fullName>
    </submittedName>
</protein>
<evidence type="ECO:0000313" key="1">
    <source>
        <dbReference type="EMBL" id="CAB0019217.1"/>
    </source>
</evidence>
<accession>A0A6H5HMX8</accession>
<organism evidence="1 3">
    <name type="scientific">Nesidiocoris tenuis</name>
    <dbReference type="NCBI Taxonomy" id="355587"/>
    <lineage>
        <taxon>Eukaryota</taxon>
        <taxon>Metazoa</taxon>
        <taxon>Ecdysozoa</taxon>
        <taxon>Arthropoda</taxon>
        <taxon>Hexapoda</taxon>
        <taxon>Insecta</taxon>
        <taxon>Pterygota</taxon>
        <taxon>Neoptera</taxon>
        <taxon>Paraneoptera</taxon>
        <taxon>Hemiptera</taxon>
        <taxon>Heteroptera</taxon>
        <taxon>Panheteroptera</taxon>
        <taxon>Cimicomorpha</taxon>
        <taxon>Miridae</taxon>
        <taxon>Dicyphina</taxon>
        <taxon>Nesidiocoris</taxon>
    </lineage>
</organism>
<reference evidence="1 3" key="1">
    <citation type="submission" date="2020-02" db="EMBL/GenBank/DDBJ databases">
        <authorList>
            <person name="Ferguson B K."/>
        </authorList>
    </citation>
    <scope>NUCLEOTIDE SEQUENCE [LARGE SCALE GENOMIC DNA]</scope>
</reference>
<dbReference type="AlphaFoldDB" id="A0A6H5HMX8"/>
<keyword evidence="3" id="KW-1185">Reference proteome</keyword>
<dbReference type="EMBL" id="CADCXU010033906">
    <property type="protein sequence ID" value="CAB0019227.1"/>
    <property type="molecule type" value="Genomic_DNA"/>
</dbReference>
<dbReference type="EMBL" id="CADCXU010033900">
    <property type="protein sequence ID" value="CAB0019217.1"/>
    <property type="molecule type" value="Genomic_DNA"/>
</dbReference>
<proteinExistence type="predicted"/>
<evidence type="ECO:0000313" key="3">
    <source>
        <dbReference type="Proteomes" id="UP000479000"/>
    </source>
</evidence>